<evidence type="ECO:0000313" key="3">
    <source>
        <dbReference type="Proteomes" id="UP001054821"/>
    </source>
</evidence>
<feature type="region of interest" description="Disordered" evidence="1">
    <location>
        <begin position="15"/>
        <end position="59"/>
    </location>
</feature>
<organism evidence="2 3">
    <name type="scientific">Prunus dulcis</name>
    <name type="common">Almond</name>
    <name type="synonym">Amygdalus dulcis</name>
    <dbReference type="NCBI Taxonomy" id="3755"/>
    <lineage>
        <taxon>Eukaryota</taxon>
        <taxon>Viridiplantae</taxon>
        <taxon>Streptophyta</taxon>
        <taxon>Embryophyta</taxon>
        <taxon>Tracheophyta</taxon>
        <taxon>Spermatophyta</taxon>
        <taxon>Magnoliopsida</taxon>
        <taxon>eudicotyledons</taxon>
        <taxon>Gunneridae</taxon>
        <taxon>Pentapetalae</taxon>
        <taxon>rosids</taxon>
        <taxon>fabids</taxon>
        <taxon>Rosales</taxon>
        <taxon>Rosaceae</taxon>
        <taxon>Amygdaloideae</taxon>
        <taxon>Amygdaleae</taxon>
        <taxon>Prunus</taxon>
    </lineage>
</organism>
<dbReference type="EMBL" id="JAJFAZ020000010">
    <property type="protein sequence ID" value="KAI5311540.1"/>
    <property type="molecule type" value="Genomic_DNA"/>
</dbReference>
<name>A0AAD4UR56_PRUDU</name>
<dbReference type="AlphaFoldDB" id="A0AAD4UR56"/>
<sequence length="137" mass="14758">MGQFPILAAVDLSPVQPQSCSQQDLSQDYRPASVSSRLPDSSGDPSYHSVISQTSIRSPDVSSSVSIRCIRGAKGVRGGLKNSRNGPTGIFTHRRQVPYVSKEKGLGSAAGYEVKVVVRHRRCPCGEAKAPQEITKY</sequence>
<feature type="compositionally biased region" description="Polar residues" evidence="1">
    <location>
        <begin position="15"/>
        <end position="26"/>
    </location>
</feature>
<accession>A0AAD4UR56</accession>
<geneLocation type="mitochondrion" evidence="2"/>
<evidence type="ECO:0000256" key="1">
    <source>
        <dbReference type="SAM" id="MobiDB-lite"/>
    </source>
</evidence>
<reference evidence="2 3" key="1">
    <citation type="journal article" date="2022" name="G3 (Bethesda)">
        <title>Whole-genome sequence and methylome profiling of the almond [Prunus dulcis (Mill.) D.A. Webb] cultivar 'Nonpareil'.</title>
        <authorList>
            <person name="D'Amico-Willman K.M."/>
            <person name="Ouma W.Z."/>
            <person name="Meulia T."/>
            <person name="Sideli G.M."/>
            <person name="Gradziel T.M."/>
            <person name="Fresnedo-Ramirez J."/>
        </authorList>
    </citation>
    <scope>NUCLEOTIDE SEQUENCE [LARGE SCALE GENOMIC DNA]</scope>
    <source>
        <strain evidence="2">Clone GOH B32 T37-40</strain>
    </source>
</reference>
<keyword evidence="3" id="KW-1185">Reference proteome</keyword>
<evidence type="ECO:0000313" key="2">
    <source>
        <dbReference type="EMBL" id="KAI5311540.1"/>
    </source>
</evidence>
<keyword evidence="2" id="KW-0496">Mitochondrion</keyword>
<proteinExistence type="predicted"/>
<protein>
    <submittedName>
        <fullName evidence="2">Uncharacterized protein</fullName>
    </submittedName>
</protein>
<comment type="caution">
    <text evidence="2">The sequence shown here is derived from an EMBL/GenBank/DDBJ whole genome shotgun (WGS) entry which is preliminary data.</text>
</comment>
<dbReference type="Proteomes" id="UP001054821">
    <property type="component" value="Mitochondrion MT"/>
</dbReference>
<gene>
    <name evidence="2" type="ORF">L3X38_000266</name>
</gene>